<feature type="region of interest" description="Disordered" evidence="17">
    <location>
        <begin position="25"/>
        <end position="70"/>
    </location>
</feature>
<keyword evidence="22" id="KW-1185">Reference proteome</keyword>
<reference evidence="21 22" key="1">
    <citation type="submission" date="2020-02" db="EMBL/GenBank/DDBJ databases">
        <title>A chromosome-scale genome assembly of the black bullhead catfish (Ameiurus melas).</title>
        <authorList>
            <person name="Wen M."/>
            <person name="Zham M."/>
            <person name="Cabau C."/>
            <person name="Klopp C."/>
            <person name="Donnadieu C."/>
            <person name="Roques C."/>
            <person name="Bouchez O."/>
            <person name="Lampietro C."/>
            <person name="Jouanno E."/>
            <person name="Herpin A."/>
            <person name="Louis A."/>
            <person name="Berthelot C."/>
            <person name="Parey E."/>
            <person name="Roest-Crollius H."/>
            <person name="Braasch I."/>
            <person name="Postlethwait J."/>
            <person name="Robinson-Rechavi M."/>
            <person name="Echchiki A."/>
            <person name="Begum T."/>
            <person name="Montfort J."/>
            <person name="Schartl M."/>
            <person name="Bobe J."/>
            <person name="Guiguen Y."/>
        </authorList>
    </citation>
    <scope>NUCLEOTIDE SEQUENCE [LARGE SCALE GENOMIC DNA]</scope>
    <source>
        <strain evidence="21">M_S1</strain>
        <tissue evidence="21">Blood</tissue>
    </source>
</reference>
<keyword evidence="10 18" id="KW-1133">Transmembrane helix</keyword>
<dbReference type="SMART" id="SM00294">
    <property type="entry name" value="4.1m"/>
    <property type="match status" value="1"/>
</dbReference>
<evidence type="ECO:0000259" key="20">
    <source>
        <dbReference type="SMART" id="SM00294"/>
    </source>
</evidence>
<evidence type="ECO:0000256" key="10">
    <source>
        <dbReference type="ARBA" id="ARBA00022989"/>
    </source>
</evidence>
<evidence type="ECO:0000256" key="9">
    <source>
        <dbReference type="ARBA" id="ARBA00022974"/>
    </source>
</evidence>
<dbReference type="InterPro" id="IPR030479">
    <property type="entry name" value="Syndecan_CS"/>
</dbReference>
<dbReference type="GO" id="GO:0016020">
    <property type="term" value="C:membrane"/>
    <property type="evidence" value="ECO:0007669"/>
    <property type="project" value="UniProtKB-SubCell"/>
</dbReference>
<comment type="subcellular location">
    <subcellularLocation>
        <location evidence="1 16">Membrane</location>
        <topology evidence="1 16">Single-pass type I membrane protein</topology>
    </subcellularLocation>
    <subcellularLocation>
        <location evidence="2">Secreted</location>
        <location evidence="2">Extracellular exosome</location>
    </subcellularLocation>
</comment>
<proteinExistence type="inferred from homology"/>
<keyword evidence="8 19" id="KW-0732">Signal</keyword>
<evidence type="ECO:0000256" key="7">
    <source>
        <dbReference type="ARBA" id="ARBA00022692"/>
    </source>
</evidence>
<feature type="signal peptide" evidence="19">
    <location>
        <begin position="1"/>
        <end position="24"/>
    </location>
</feature>
<keyword evidence="13 16" id="KW-0357">Heparan sulfate</keyword>
<evidence type="ECO:0000256" key="11">
    <source>
        <dbReference type="ARBA" id="ARBA00023136"/>
    </source>
</evidence>
<keyword evidence="9 16" id="KW-0654">Proteoglycan</keyword>
<dbReference type="AlphaFoldDB" id="A0A7J6AQB6"/>
<comment type="caution">
    <text evidence="21">The sequence shown here is derived from an EMBL/GenBank/DDBJ whole genome shotgun (WGS) entry which is preliminary data.</text>
</comment>
<feature type="region of interest" description="Disordered" evidence="17">
    <location>
        <begin position="182"/>
        <end position="201"/>
    </location>
</feature>
<evidence type="ECO:0000256" key="5">
    <source>
        <dbReference type="ARBA" id="ARBA00022525"/>
    </source>
</evidence>
<evidence type="ECO:0000256" key="16">
    <source>
        <dbReference type="RuleBase" id="RU000649"/>
    </source>
</evidence>
<evidence type="ECO:0000256" key="19">
    <source>
        <dbReference type="SAM" id="SignalP"/>
    </source>
</evidence>
<comment type="similarity">
    <text evidence="4">Belongs to the neurexin family.</text>
</comment>
<dbReference type="InterPro" id="IPR003585">
    <property type="entry name" value="Neurexin-like"/>
</dbReference>
<evidence type="ECO:0000256" key="2">
    <source>
        <dbReference type="ARBA" id="ARBA00004550"/>
    </source>
</evidence>
<dbReference type="InterPro" id="IPR027789">
    <property type="entry name" value="Syndecan/Neurexin_dom"/>
</dbReference>
<dbReference type="PANTHER" id="PTHR10915:SF5">
    <property type="entry name" value="SYNDECAN-1"/>
    <property type="match status" value="1"/>
</dbReference>
<evidence type="ECO:0000256" key="3">
    <source>
        <dbReference type="ARBA" id="ARBA00005343"/>
    </source>
</evidence>
<dbReference type="PROSITE" id="PS00964">
    <property type="entry name" value="SYNDECAN"/>
    <property type="match status" value="1"/>
</dbReference>
<dbReference type="GO" id="GO:0009986">
    <property type="term" value="C:cell surface"/>
    <property type="evidence" value="ECO:0007669"/>
    <property type="project" value="TreeGrafter"/>
</dbReference>
<gene>
    <name evidence="21" type="ORF">AMELA_G00126870</name>
</gene>
<dbReference type="Pfam" id="PF01034">
    <property type="entry name" value="Syndecan"/>
    <property type="match status" value="1"/>
</dbReference>
<feature type="compositionally biased region" description="Basic and acidic residues" evidence="17">
    <location>
        <begin position="344"/>
        <end position="353"/>
    </location>
</feature>
<evidence type="ECO:0000256" key="12">
    <source>
        <dbReference type="ARBA" id="ARBA00023180"/>
    </source>
</evidence>
<evidence type="ECO:0000313" key="22">
    <source>
        <dbReference type="Proteomes" id="UP000593565"/>
    </source>
</evidence>
<evidence type="ECO:0000256" key="13">
    <source>
        <dbReference type="ARBA" id="ARBA00023207"/>
    </source>
</evidence>
<evidence type="ECO:0000256" key="8">
    <source>
        <dbReference type="ARBA" id="ARBA00022729"/>
    </source>
</evidence>
<keyword evidence="12 16" id="KW-0325">Glycoprotein</keyword>
<feature type="region of interest" description="Disordered" evidence="17">
    <location>
        <begin position="283"/>
        <end position="302"/>
    </location>
</feature>
<evidence type="ECO:0000256" key="15">
    <source>
        <dbReference type="ARBA" id="ARBA00046939"/>
    </source>
</evidence>
<name>A0A7J6AQB6_AMEME</name>
<feature type="transmembrane region" description="Helical" evidence="18">
    <location>
        <begin position="312"/>
        <end position="336"/>
    </location>
</feature>
<feature type="region of interest" description="Disordered" evidence="17">
    <location>
        <begin position="344"/>
        <end position="369"/>
    </location>
</feature>
<dbReference type="GO" id="GO:0016477">
    <property type="term" value="P:cell migration"/>
    <property type="evidence" value="ECO:0007669"/>
    <property type="project" value="TreeGrafter"/>
</dbReference>
<comment type="function">
    <text evidence="14">Cell surface proteoglycan that contains both heparan sulfate and chondroitin sulfate and that links the cytoskeleton to the interstitial matrix. Regulates exosome biogenesis in concert with SDCBP and PDCD6IP. Able to induce its own expression in dental mesenchymal cells and also in the neighboring dental epithelial cells via an MSX1-mediated pathway.</text>
</comment>
<keyword evidence="7 16" id="KW-0812">Transmembrane</keyword>
<keyword evidence="5" id="KW-0964">Secreted</keyword>
<evidence type="ECO:0000256" key="6">
    <source>
        <dbReference type="ARBA" id="ARBA00022553"/>
    </source>
</evidence>
<evidence type="ECO:0000256" key="14">
    <source>
        <dbReference type="ARBA" id="ARBA00045247"/>
    </source>
</evidence>
<protein>
    <recommendedName>
        <fullName evidence="16">Syndecan</fullName>
    </recommendedName>
</protein>
<evidence type="ECO:0000256" key="17">
    <source>
        <dbReference type="SAM" id="MobiDB-lite"/>
    </source>
</evidence>
<feature type="compositionally biased region" description="Acidic residues" evidence="17">
    <location>
        <begin position="27"/>
        <end position="58"/>
    </location>
</feature>
<evidence type="ECO:0000313" key="21">
    <source>
        <dbReference type="EMBL" id="KAF4084269.1"/>
    </source>
</evidence>
<comment type="similarity">
    <text evidence="3 16">Belongs to the syndecan proteoglycan family.</text>
</comment>
<evidence type="ECO:0000256" key="18">
    <source>
        <dbReference type="SAM" id="Phobius"/>
    </source>
</evidence>
<keyword evidence="6" id="KW-0597">Phosphoprotein</keyword>
<organism evidence="21 22">
    <name type="scientific">Ameiurus melas</name>
    <name type="common">Black bullhead</name>
    <name type="synonym">Silurus melas</name>
    <dbReference type="NCBI Taxonomy" id="219545"/>
    <lineage>
        <taxon>Eukaryota</taxon>
        <taxon>Metazoa</taxon>
        <taxon>Chordata</taxon>
        <taxon>Craniata</taxon>
        <taxon>Vertebrata</taxon>
        <taxon>Euteleostomi</taxon>
        <taxon>Actinopterygii</taxon>
        <taxon>Neopterygii</taxon>
        <taxon>Teleostei</taxon>
        <taxon>Ostariophysi</taxon>
        <taxon>Siluriformes</taxon>
        <taxon>Ictaluridae</taxon>
        <taxon>Ameiurus</taxon>
    </lineage>
</organism>
<dbReference type="EMBL" id="JAAGNN010000010">
    <property type="protein sequence ID" value="KAF4084269.1"/>
    <property type="molecule type" value="Genomic_DNA"/>
</dbReference>
<accession>A0A7J6AQB6</accession>
<feature type="chain" id="PRO_5029844043" description="Syndecan" evidence="19">
    <location>
        <begin position="25"/>
        <end position="369"/>
    </location>
</feature>
<evidence type="ECO:0000256" key="4">
    <source>
        <dbReference type="ARBA" id="ARBA00010241"/>
    </source>
</evidence>
<evidence type="ECO:0000256" key="1">
    <source>
        <dbReference type="ARBA" id="ARBA00004479"/>
    </source>
</evidence>
<feature type="domain" description="Neurexin/syndecan/glycophorin C" evidence="20">
    <location>
        <begin position="335"/>
        <end position="353"/>
    </location>
</feature>
<dbReference type="InterPro" id="IPR001050">
    <property type="entry name" value="Syndecan"/>
</dbReference>
<dbReference type="Proteomes" id="UP000593565">
    <property type="component" value="Unassembled WGS sequence"/>
</dbReference>
<comment type="subunit">
    <text evidence="15">Interacts with CDCP1. Interacts (via C-terminus) with TIAM1 (via PDZ domain). Interacts with MDK.</text>
</comment>
<dbReference type="PANTHER" id="PTHR10915">
    <property type="entry name" value="SYNDECAN"/>
    <property type="match status" value="1"/>
</dbReference>
<sequence>MRLRRETALVVCLCLWIPVAQSYAAPEDQDGSGDDDEFSGSWSGDDDEFSGSGDDDEFSGSGSGDDGIWPVIEPEVTTLANPDTTKMAWFTDAPVGLPEHSVTQFFTFDNESEAPGHITDAPLPHTTQITETQPYPVIKSFGSEKDQKVETTTISEVAQQVTTVPPAVKPPVVPTHVEEYTTTPYSEDNNGESSVVDQDEDETTVLVETVTTGAPEMETTPLLLTTTLASNLADTEASGDAVESTTVQVIFGNDIEKNIIPEKRDPNLEKPAMNDDFKFENEIPKSELPGSESDFARGGASDNDSLLERKEVLAGVIAGGVVGLAFAIMLVTLMVYRMKKKDEGSYSLDEHKHPNGGYQKPQKQEEFLA</sequence>
<keyword evidence="11 18" id="KW-0472">Membrane</keyword>
<dbReference type="GO" id="GO:0005576">
    <property type="term" value="C:extracellular region"/>
    <property type="evidence" value="ECO:0007669"/>
    <property type="project" value="UniProtKB-SubCell"/>
</dbReference>
<feature type="compositionally biased region" description="Polar residues" evidence="17">
    <location>
        <begin position="182"/>
        <end position="193"/>
    </location>
</feature>